<comment type="subunit">
    <text evidence="2 8">Tetramer of two alpha and two beta chains.</text>
</comment>
<dbReference type="PANTHER" id="PTHR43406:SF1">
    <property type="entry name" value="TRYPTOPHAN SYNTHASE ALPHA CHAIN, CHLOROPLASTIC"/>
    <property type="match status" value="1"/>
</dbReference>
<dbReference type="PANTHER" id="PTHR43406">
    <property type="entry name" value="TRYPTOPHAN SYNTHASE, ALPHA CHAIN"/>
    <property type="match status" value="1"/>
</dbReference>
<dbReference type="InterPro" id="IPR013785">
    <property type="entry name" value="Aldolase_TIM"/>
</dbReference>
<dbReference type="NCBIfam" id="TIGR00262">
    <property type="entry name" value="trpA"/>
    <property type="match status" value="1"/>
</dbReference>
<gene>
    <name evidence="10" type="primary">trpA_2</name>
    <name evidence="8" type="synonym">trpA</name>
    <name evidence="10" type="ORF">DEVEQU_02581</name>
</gene>
<keyword evidence="5 8" id="KW-0057">Aromatic amino acid biosynthesis</keyword>
<feature type="active site" description="Proton acceptor" evidence="8">
    <location>
        <position position="67"/>
    </location>
</feature>
<keyword evidence="4 8" id="KW-0822">Tryptophan biosynthesis</keyword>
<evidence type="ECO:0000256" key="8">
    <source>
        <dbReference type="HAMAP-Rule" id="MF_00131"/>
    </source>
</evidence>
<dbReference type="CDD" id="cd04724">
    <property type="entry name" value="Tryptophan_synthase_alpha"/>
    <property type="match status" value="1"/>
</dbReference>
<evidence type="ECO:0000313" key="10">
    <source>
        <dbReference type="EMBL" id="VDS05439.1"/>
    </source>
</evidence>
<dbReference type="UniPathway" id="UPA00035">
    <property type="reaction ID" value="UER00044"/>
</dbReference>
<keyword evidence="11" id="KW-1185">Reference proteome</keyword>
<reference evidence="10 11" key="1">
    <citation type="submission" date="2018-12" db="EMBL/GenBank/DDBJ databases">
        <authorList>
            <person name="Criscuolo A."/>
        </authorList>
    </citation>
    <scope>NUCLEOTIDE SEQUENCE [LARGE SCALE GENOMIC DNA]</scope>
    <source>
        <strain evidence="10">ACIP1116281</strain>
    </source>
</reference>
<evidence type="ECO:0000256" key="6">
    <source>
        <dbReference type="ARBA" id="ARBA00023239"/>
    </source>
</evidence>
<protein>
    <recommendedName>
        <fullName evidence="8">Tryptophan synthase alpha chain</fullName>
        <ecNumber evidence="8">4.2.1.20</ecNumber>
    </recommendedName>
</protein>
<feature type="active site" description="Proton acceptor" evidence="8">
    <location>
        <position position="56"/>
    </location>
</feature>
<accession>A0A3S4CDA4</accession>
<evidence type="ECO:0000256" key="5">
    <source>
        <dbReference type="ARBA" id="ARBA00023141"/>
    </source>
</evidence>
<comment type="catalytic activity">
    <reaction evidence="7 8">
        <text>(1S,2R)-1-C-(indol-3-yl)glycerol 3-phosphate + L-serine = D-glyceraldehyde 3-phosphate + L-tryptophan + H2O</text>
        <dbReference type="Rhea" id="RHEA:10532"/>
        <dbReference type="ChEBI" id="CHEBI:15377"/>
        <dbReference type="ChEBI" id="CHEBI:33384"/>
        <dbReference type="ChEBI" id="CHEBI:57912"/>
        <dbReference type="ChEBI" id="CHEBI:58866"/>
        <dbReference type="ChEBI" id="CHEBI:59776"/>
        <dbReference type="EC" id="4.2.1.20"/>
    </reaction>
</comment>
<dbReference type="Pfam" id="PF00290">
    <property type="entry name" value="Trp_syntA"/>
    <property type="match status" value="1"/>
</dbReference>
<name>A0A3S4CDA4_9HYPH</name>
<dbReference type="EMBL" id="UZWD01000032">
    <property type="protein sequence ID" value="VDS05439.1"/>
    <property type="molecule type" value="Genomic_DNA"/>
</dbReference>
<dbReference type="EC" id="4.2.1.20" evidence="8"/>
<evidence type="ECO:0000256" key="9">
    <source>
        <dbReference type="RuleBase" id="RU003662"/>
    </source>
</evidence>
<evidence type="ECO:0000256" key="4">
    <source>
        <dbReference type="ARBA" id="ARBA00022822"/>
    </source>
</evidence>
<dbReference type="RefSeq" id="WP_164550385.1">
    <property type="nucleotide sequence ID" value="NZ_JBHTMH010000002.1"/>
</dbReference>
<keyword evidence="3 8" id="KW-0028">Amino-acid biosynthesis</keyword>
<dbReference type="InterPro" id="IPR002028">
    <property type="entry name" value="Trp_synthase_suA"/>
</dbReference>
<comment type="pathway">
    <text evidence="1 8">Amino-acid biosynthesis; L-tryptophan biosynthesis; L-tryptophan from chorismate: step 5/5.</text>
</comment>
<dbReference type="InterPro" id="IPR018204">
    <property type="entry name" value="Trp_synthase_alpha_AS"/>
</dbReference>
<comment type="function">
    <text evidence="8">The alpha subunit is responsible for the aldol cleavage of indoleglycerol phosphate to indole and glyceraldehyde 3-phosphate.</text>
</comment>
<comment type="similarity">
    <text evidence="8 9">Belongs to the TrpA family.</text>
</comment>
<organism evidence="10 11">
    <name type="scientific">Devosia equisanguinis</name>
    <dbReference type="NCBI Taxonomy" id="2490941"/>
    <lineage>
        <taxon>Bacteria</taxon>
        <taxon>Pseudomonadati</taxon>
        <taxon>Pseudomonadota</taxon>
        <taxon>Alphaproteobacteria</taxon>
        <taxon>Hyphomicrobiales</taxon>
        <taxon>Devosiaceae</taxon>
        <taxon>Devosia</taxon>
    </lineage>
</organism>
<keyword evidence="6 8" id="KW-0456">Lyase</keyword>
<evidence type="ECO:0000256" key="2">
    <source>
        <dbReference type="ARBA" id="ARBA00011270"/>
    </source>
</evidence>
<evidence type="ECO:0000256" key="7">
    <source>
        <dbReference type="ARBA" id="ARBA00049047"/>
    </source>
</evidence>
<dbReference type="Gene3D" id="3.20.20.70">
    <property type="entry name" value="Aldolase class I"/>
    <property type="match status" value="1"/>
</dbReference>
<proteinExistence type="inferred from homology"/>
<dbReference type="PROSITE" id="PS00167">
    <property type="entry name" value="TRP_SYNTHASE_ALPHA"/>
    <property type="match status" value="1"/>
</dbReference>
<dbReference type="GO" id="GO:0005829">
    <property type="term" value="C:cytosol"/>
    <property type="evidence" value="ECO:0007669"/>
    <property type="project" value="TreeGrafter"/>
</dbReference>
<evidence type="ECO:0000256" key="1">
    <source>
        <dbReference type="ARBA" id="ARBA00004733"/>
    </source>
</evidence>
<dbReference type="InterPro" id="IPR011060">
    <property type="entry name" value="RibuloseP-bd_barrel"/>
</dbReference>
<sequence>MAKAHKTPNRIDVMFDRLKAEGRKALVTFAVADDPDREESLAALHAFVASGIDLIELGYPFSDPILDGATIQRANRRALEGGGNLAAALDLVAAFRQTDTTTPIILMGYSNPLVAMGYEAFASRAAAAGIDGIIAADMPLREADDLLAQLDKNGLVMVALSAPTLDATDFSARPGVGGFLYCIPVVGPTGGPSASIETISGAVERLRPLTKLPVLVGFGIKTPEAAAETAAVADGAIVASALIEEVHSKNPDRTSRLAAYARLIGDYRQALDAL</sequence>
<dbReference type="GO" id="GO:0004834">
    <property type="term" value="F:tryptophan synthase activity"/>
    <property type="evidence" value="ECO:0007669"/>
    <property type="project" value="UniProtKB-UniRule"/>
</dbReference>
<evidence type="ECO:0000256" key="3">
    <source>
        <dbReference type="ARBA" id="ARBA00022605"/>
    </source>
</evidence>
<dbReference type="AlphaFoldDB" id="A0A3S4CDA4"/>
<dbReference type="HAMAP" id="MF_00131">
    <property type="entry name" value="Trp_synth_alpha"/>
    <property type="match status" value="1"/>
</dbReference>
<dbReference type="Proteomes" id="UP000268844">
    <property type="component" value="Unassembled WGS sequence"/>
</dbReference>
<evidence type="ECO:0000313" key="11">
    <source>
        <dbReference type="Proteomes" id="UP000268844"/>
    </source>
</evidence>
<dbReference type="SUPFAM" id="SSF51366">
    <property type="entry name" value="Ribulose-phoshate binding barrel"/>
    <property type="match status" value="1"/>
</dbReference>